<evidence type="ECO:0000313" key="15">
    <source>
        <dbReference type="Proteomes" id="UP000286097"/>
    </source>
</evidence>
<organism evidence="14 15">
    <name type="scientific">Peronospora effusa</name>
    <dbReference type="NCBI Taxonomy" id="542832"/>
    <lineage>
        <taxon>Eukaryota</taxon>
        <taxon>Sar</taxon>
        <taxon>Stramenopiles</taxon>
        <taxon>Oomycota</taxon>
        <taxon>Peronosporomycetes</taxon>
        <taxon>Peronosporales</taxon>
        <taxon>Peronosporaceae</taxon>
        <taxon>Peronospora</taxon>
    </lineage>
</organism>
<dbReference type="GO" id="GO:0071555">
    <property type="term" value="P:cell wall organization"/>
    <property type="evidence" value="ECO:0007669"/>
    <property type="project" value="UniProtKB-KW"/>
</dbReference>
<evidence type="ECO:0000256" key="4">
    <source>
        <dbReference type="ARBA" id="ARBA00022475"/>
    </source>
</evidence>
<gene>
    <name evidence="14" type="ORF">DD237_008490</name>
</gene>
<dbReference type="EMBL" id="QKXF01000488">
    <property type="protein sequence ID" value="RQM11032.1"/>
    <property type="molecule type" value="Genomic_DNA"/>
</dbReference>
<keyword evidence="8" id="KW-0119">Carbohydrate metabolism</keyword>
<accession>A0A3R7XQE1</accession>
<dbReference type="AlphaFoldDB" id="A0A3R7XQE1"/>
<proteinExistence type="predicted"/>
<keyword evidence="4" id="KW-1003">Cell membrane</keyword>
<name>A0A3R7XQE1_9STRA</name>
<dbReference type="PANTHER" id="PTHR16631:SF17">
    <property type="entry name" value="GLUCAN ENDO-1,3-BETA-GLUCOSIDASE BTGC"/>
    <property type="match status" value="1"/>
</dbReference>
<dbReference type="InterPro" id="IPR017853">
    <property type="entry name" value="GH"/>
</dbReference>
<dbReference type="Proteomes" id="UP000286097">
    <property type="component" value="Unassembled WGS sequence"/>
</dbReference>
<evidence type="ECO:0000256" key="8">
    <source>
        <dbReference type="ARBA" id="ARBA00023277"/>
    </source>
</evidence>
<evidence type="ECO:0000256" key="13">
    <source>
        <dbReference type="ARBA" id="ARBA00043078"/>
    </source>
</evidence>
<keyword evidence="10" id="KW-0624">Polysaccharide degradation</keyword>
<dbReference type="EC" id="3.2.1.39" evidence="3"/>
<dbReference type="GO" id="GO:0000272">
    <property type="term" value="P:polysaccharide catabolic process"/>
    <property type="evidence" value="ECO:0007669"/>
    <property type="project" value="UniProtKB-KW"/>
</dbReference>
<keyword evidence="5" id="KW-0378">Hydrolase</keyword>
<dbReference type="GO" id="GO:0042973">
    <property type="term" value="F:glucan endo-1,3-beta-D-glucosidase activity"/>
    <property type="evidence" value="ECO:0007669"/>
    <property type="project" value="UniProtKB-EC"/>
</dbReference>
<dbReference type="PANTHER" id="PTHR16631">
    <property type="entry name" value="GLUCAN 1,3-BETA-GLUCOSIDASE"/>
    <property type="match status" value="1"/>
</dbReference>
<evidence type="ECO:0000256" key="6">
    <source>
        <dbReference type="ARBA" id="ARBA00023136"/>
    </source>
</evidence>
<dbReference type="Gene3D" id="3.20.20.80">
    <property type="entry name" value="Glycosidases"/>
    <property type="match status" value="1"/>
</dbReference>
<evidence type="ECO:0000256" key="9">
    <source>
        <dbReference type="ARBA" id="ARBA00023316"/>
    </source>
</evidence>
<comment type="subcellular location">
    <subcellularLocation>
        <location evidence="2">Cell membrane</location>
    </subcellularLocation>
</comment>
<evidence type="ECO:0000256" key="1">
    <source>
        <dbReference type="ARBA" id="ARBA00000382"/>
    </source>
</evidence>
<keyword evidence="6" id="KW-0472">Membrane</keyword>
<comment type="function">
    <text evidence="11">Glucanases play a role in cell expansion during growth, in cell-cell fusion during mating, and in spore release during sporulation. This enzyme may be involved in beta-glucan degradation. Active on laminarin and lichenan.</text>
</comment>
<comment type="caution">
    <text evidence="14">The sequence shown here is derived from an EMBL/GenBank/DDBJ whole genome shotgun (WGS) entry which is preliminary data.</text>
</comment>
<evidence type="ECO:0000256" key="7">
    <source>
        <dbReference type="ARBA" id="ARBA00023180"/>
    </source>
</evidence>
<keyword evidence="7" id="KW-0325">Glycoprotein</keyword>
<sequence length="87" mass="9957">MYGPEKLRLTETGWASQGGYNFAANEASESNMQQYLNDYVVWIKLNGVMGYWFLAFDSEDAPVNAGYESYFGLFHYRGEPKMIIPPL</sequence>
<dbReference type="InterPro" id="IPR050732">
    <property type="entry name" value="Beta-glucan_modifiers"/>
</dbReference>
<evidence type="ECO:0000256" key="11">
    <source>
        <dbReference type="ARBA" id="ARBA00037649"/>
    </source>
</evidence>
<comment type="catalytic activity">
    <reaction evidence="1">
        <text>Hydrolysis of (1-&gt;3)-beta-D-glucosidic linkages in (1-&gt;3)-beta-D-glucans.</text>
        <dbReference type="EC" id="3.2.1.39"/>
    </reaction>
</comment>
<dbReference type="SUPFAM" id="SSF51445">
    <property type="entry name" value="(Trans)glycosidases"/>
    <property type="match status" value="1"/>
</dbReference>
<evidence type="ECO:0000256" key="3">
    <source>
        <dbReference type="ARBA" id="ARBA00012780"/>
    </source>
</evidence>
<dbReference type="VEuPathDB" id="FungiDB:DD237_008490"/>
<evidence type="ECO:0000313" key="14">
    <source>
        <dbReference type="EMBL" id="RQM11032.1"/>
    </source>
</evidence>
<evidence type="ECO:0000256" key="10">
    <source>
        <dbReference type="ARBA" id="ARBA00023326"/>
    </source>
</evidence>
<dbReference type="GO" id="GO:0005886">
    <property type="term" value="C:plasma membrane"/>
    <property type="evidence" value="ECO:0007669"/>
    <property type="project" value="UniProtKB-SubCell"/>
</dbReference>
<protein>
    <recommendedName>
        <fullName evidence="3">glucan endo-1,3-beta-D-glucosidase</fullName>
        <ecNumber evidence="3">3.2.1.39</ecNumber>
    </recommendedName>
    <alternativeName>
        <fullName evidence="13">Endo-1,3-beta-glucanase btgC</fullName>
    </alternativeName>
    <alternativeName>
        <fullName evidence="12">Laminarinase btgC</fullName>
    </alternativeName>
</protein>
<keyword evidence="9" id="KW-0961">Cell wall biogenesis/degradation</keyword>
<evidence type="ECO:0000256" key="2">
    <source>
        <dbReference type="ARBA" id="ARBA00004236"/>
    </source>
</evidence>
<evidence type="ECO:0000256" key="5">
    <source>
        <dbReference type="ARBA" id="ARBA00022801"/>
    </source>
</evidence>
<reference evidence="14 15" key="1">
    <citation type="submission" date="2018-06" db="EMBL/GenBank/DDBJ databases">
        <title>Comparative genomics of downy mildews reveals potential adaptations to biotrophy.</title>
        <authorList>
            <person name="Fletcher K."/>
            <person name="Klosterman S.J."/>
            <person name="Derevnina L."/>
            <person name="Martin F."/>
            <person name="Koike S."/>
            <person name="Reyes Chin-Wo S."/>
            <person name="Mou B."/>
            <person name="Michelmore R."/>
        </authorList>
    </citation>
    <scope>NUCLEOTIDE SEQUENCE [LARGE SCALE GENOMIC DNA]</scope>
    <source>
        <strain evidence="14 15">R13</strain>
    </source>
</reference>
<evidence type="ECO:0000256" key="12">
    <source>
        <dbReference type="ARBA" id="ARBA00042373"/>
    </source>
</evidence>